<keyword evidence="7" id="KW-1185">Reference proteome</keyword>
<dbReference type="Pfam" id="PF13407">
    <property type="entry name" value="Peripla_BP_4"/>
    <property type="match status" value="1"/>
</dbReference>
<evidence type="ECO:0000313" key="7">
    <source>
        <dbReference type="Proteomes" id="UP000256661"/>
    </source>
</evidence>
<evidence type="ECO:0000256" key="4">
    <source>
        <dbReference type="SAM" id="MobiDB-lite"/>
    </source>
</evidence>
<reference evidence="6 7" key="1">
    <citation type="submission" date="2018-08" db="EMBL/GenBank/DDBJ databases">
        <title>Sequencing the genomes of 1000 actinobacteria strains.</title>
        <authorList>
            <person name="Klenk H.-P."/>
        </authorList>
    </citation>
    <scope>NUCLEOTIDE SEQUENCE [LARGE SCALE GENOMIC DNA]</scope>
    <source>
        <strain evidence="6 7">DSM 43927</strain>
    </source>
</reference>
<dbReference type="AlphaFoldDB" id="A0A3D9T335"/>
<comment type="similarity">
    <text evidence="2">Belongs to the bacterial solute-binding protein 2 family.</text>
</comment>
<dbReference type="Proteomes" id="UP000256661">
    <property type="component" value="Unassembled WGS sequence"/>
</dbReference>
<dbReference type="PANTHER" id="PTHR46847">
    <property type="entry name" value="D-ALLOSE-BINDING PERIPLASMIC PROTEIN-RELATED"/>
    <property type="match status" value="1"/>
</dbReference>
<name>A0A3D9T335_9ACTN</name>
<proteinExistence type="inferred from homology"/>
<dbReference type="InterPro" id="IPR025997">
    <property type="entry name" value="SBP_2_dom"/>
</dbReference>
<evidence type="ECO:0000256" key="2">
    <source>
        <dbReference type="ARBA" id="ARBA00007639"/>
    </source>
</evidence>
<feature type="compositionally biased region" description="Basic residues" evidence="4">
    <location>
        <begin position="11"/>
        <end position="20"/>
    </location>
</feature>
<evidence type="ECO:0000313" key="6">
    <source>
        <dbReference type="EMBL" id="REF00784.1"/>
    </source>
</evidence>
<feature type="compositionally biased region" description="Basic and acidic residues" evidence="4">
    <location>
        <begin position="1"/>
        <end position="10"/>
    </location>
</feature>
<dbReference type="PANTHER" id="PTHR46847:SF1">
    <property type="entry name" value="D-ALLOSE-BINDING PERIPLASMIC PROTEIN-RELATED"/>
    <property type="match status" value="1"/>
</dbReference>
<organism evidence="6 7">
    <name type="scientific">Thermomonospora umbrina</name>
    <dbReference type="NCBI Taxonomy" id="111806"/>
    <lineage>
        <taxon>Bacteria</taxon>
        <taxon>Bacillati</taxon>
        <taxon>Actinomycetota</taxon>
        <taxon>Actinomycetes</taxon>
        <taxon>Streptosporangiales</taxon>
        <taxon>Thermomonosporaceae</taxon>
        <taxon>Thermomonospora</taxon>
    </lineage>
</organism>
<evidence type="ECO:0000256" key="3">
    <source>
        <dbReference type="ARBA" id="ARBA00022729"/>
    </source>
</evidence>
<dbReference type="EMBL" id="QTTT01000001">
    <property type="protein sequence ID" value="REF00784.1"/>
    <property type="molecule type" value="Genomic_DNA"/>
</dbReference>
<dbReference type="InterPro" id="IPR028082">
    <property type="entry name" value="Peripla_BP_I"/>
</dbReference>
<evidence type="ECO:0000259" key="5">
    <source>
        <dbReference type="Pfam" id="PF13407"/>
    </source>
</evidence>
<evidence type="ECO:0000256" key="1">
    <source>
        <dbReference type="ARBA" id="ARBA00004196"/>
    </source>
</evidence>
<feature type="region of interest" description="Disordered" evidence="4">
    <location>
        <begin position="1"/>
        <end position="22"/>
    </location>
</feature>
<feature type="domain" description="Periplasmic binding protein" evidence="5">
    <location>
        <begin position="64"/>
        <end position="316"/>
    </location>
</feature>
<gene>
    <name evidence="6" type="ORF">DFJ69_6365</name>
</gene>
<accession>A0A3D9T335</accession>
<comment type="subcellular location">
    <subcellularLocation>
        <location evidence="1">Cell envelope</location>
    </subcellularLocation>
</comment>
<dbReference type="RefSeq" id="WP_170177875.1">
    <property type="nucleotide sequence ID" value="NZ_QTTT01000001.1"/>
</dbReference>
<comment type="caution">
    <text evidence="6">The sequence shown here is derived from an EMBL/GenBank/DDBJ whole genome shotgun (WGS) entry which is preliminary data.</text>
</comment>
<sequence>MNPHTHDTGTRRRRTARPRSRWAAGAVALTSLAALTTACDSSGGAQNATGGSGLKIIYVRNVPQPTPFDAPIVKGYQDAGRNLGANVIFQGAPGNTKAGDPAQGKRLVQNAVAAKPSCLIVTFDTPSAQGPEVRKAQAAGIPVVFANAGYQEAEKYGALTYIGSDETLQGRSGAQELARLGVKHPLMVSLAPGSLPLTDQRNAGFESGFSGRTTWLYLSLKEAGGTTASIAGTIQAKLARDPSIDAVFTAGVVFAPAALAAHTATGSRASELTWATIDTNEQILGAVKAGKLAFALDQQQYLQGYWAALVCDQYVRYGLKPVDPVMATGPVTVTRRNIADYLKAASEGIH</sequence>
<dbReference type="Gene3D" id="3.40.50.2300">
    <property type="match status" value="2"/>
</dbReference>
<dbReference type="GO" id="GO:0030313">
    <property type="term" value="C:cell envelope"/>
    <property type="evidence" value="ECO:0007669"/>
    <property type="project" value="UniProtKB-SubCell"/>
</dbReference>
<protein>
    <submittedName>
        <fullName evidence="6">Monosaccharide ABC transporter substrate-binding protein (CUT2 family)</fullName>
    </submittedName>
</protein>
<dbReference type="GO" id="GO:0030246">
    <property type="term" value="F:carbohydrate binding"/>
    <property type="evidence" value="ECO:0007669"/>
    <property type="project" value="UniProtKB-ARBA"/>
</dbReference>
<keyword evidence="3" id="KW-0732">Signal</keyword>
<dbReference type="SUPFAM" id="SSF53822">
    <property type="entry name" value="Periplasmic binding protein-like I"/>
    <property type="match status" value="1"/>
</dbReference>